<name>A0A069PHU6_9BURK</name>
<feature type="signal peptide" evidence="2">
    <location>
        <begin position="1"/>
        <end position="19"/>
    </location>
</feature>
<evidence type="ECO:0008006" key="5">
    <source>
        <dbReference type="Google" id="ProtNLM"/>
    </source>
</evidence>
<keyword evidence="4" id="KW-1185">Reference proteome</keyword>
<evidence type="ECO:0000313" key="3">
    <source>
        <dbReference type="EMBL" id="KDR40293.1"/>
    </source>
</evidence>
<proteinExistence type="predicted"/>
<reference evidence="3 4" key="1">
    <citation type="submission" date="2014-03" db="EMBL/GenBank/DDBJ databases">
        <title>Draft Genome Sequences of Four Burkholderia Strains.</title>
        <authorList>
            <person name="Liu X.Y."/>
            <person name="Li C.X."/>
            <person name="Xu J.H."/>
        </authorList>
    </citation>
    <scope>NUCLEOTIDE SEQUENCE [LARGE SCALE GENOMIC DNA]</scope>
    <source>
        <strain evidence="3 4">DSM 50014</strain>
    </source>
</reference>
<feature type="chain" id="PRO_5001664260" description="Lipoprotein" evidence="2">
    <location>
        <begin position="20"/>
        <end position="155"/>
    </location>
</feature>
<feature type="compositionally biased region" description="Polar residues" evidence="1">
    <location>
        <begin position="63"/>
        <end position="73"/>
    </location>
</feature>
<gene>
    <name evidence="3" type="ORF">BG61_26765</name>
</gene>
<dbReference type="PROSITE" id="PS51257">
    <property type="entry name" value="PROKAR_LIPOPROTEIN"/>
    <property type="match status" value="1"/>
</dbReference>
<dbReference type="STRING" id="60547.GCA_000751215_01495"/>
<feature type="region of interest" description="Disordered" evidence="1">
    <location>
        <begin position="42"/>
        <end position="81"/>
    </location>
</feature>
<organism evidence="3 4">
    <name type="scientific">Caballeronia glathei</name>
    <dbReference type="NCBI Taxonomy" id="60547"/>
    <lineage>
        <taxon>Bacteria</taxon>
        <taxon>Pseudomonadati</taxon>
        <taxon>Pseudomonadota</taxon>
        <taxon>Betaproteobacteria</taxon>
        <taxon>Burkholderiales</taxon>
        <taxon>Burkholderiaceae</taxon>
        <taxon>Caballeronia</taxon>
    </lineage>
</organism>
<dbReference type="AlphaFoldDB" id="A0A069PHU6"/>
<sequence>MNARQLMLASALVAAATTAACNGKQDTASDNAASAPTVQVVATTAAPEPQTASPVPNAPPETEQANPEQSAAAQSPVPDSDGLVRVHFEDVFAVTADGSFSAKVSVDINGVQMTPGVTFGGGVQFGGFALSQAAGHDLTVRRLPNGFVQLVKYYS</sequence>
<dbReference type="EMBL" id="JFHC01000043">
    <property type="protein sequence ID" value="KDR40293.1"/>
    <property type="molecule type" value="Genomic_DNA"/>
</dbReference>
<evidence type="ECO:0000256" key="1">
    <source>
        <dbReference type="SAM" id="MobiDB-lite"/>
    </source>
</evidence>
<evidence type="ECO:0000256" key="2">
    <source>
        <dbReference type="SAM" id="SignalP"/>
    </source>
</evidence>
<evidence type="ECO:0000313" key="4">
    <source>
        <dbReference type="Proteomes" id="UP000027466"/>
    </source>
</evidence>
<dbReference type="RefSeq" id="WP_035927935.1">
    <property type="nucleotide sequence ID" value="NZ_CADFFX010000007.1"/>
</dbReference>
<protein>
    <recommendedName>
        <fullName evidence="5">Lipoprotein</fullName>
    </recommendedName>
</protein>
<comment type="caution">
    <text evidence="3">The sequence shown here is derived from an EMBL/GenBank/DDBJ whole genome shotgun (WGS) entry which is preliminary data.</text>
</comment>
<dbReference type="Proteomes" id="UP000027466">
    <property type="component" value="Unassembled WGS sequence"/>
</dbReference>
<keyword evidence="2" id="KW-0732">Signal</keyword>
<accession>A0A069PHU6</accession>